<dbReference type="InterPro" id="IPR050833">
    <property type="entry name" value="Poly_Biosynth_Transport"/>
</dbReference>
<feature type="region of interest" description="Disordered" evidence="7">
    <location>
        <begin position="483"/>
        <end position="562"/>
    </location>
</feature>
<sequence length="562" mass="60478">MSLATVAVRGAGVSLAGQLVRLLLQVGSLTVLARLLSPEDFGLVAMVTAITGVAELLRDFGLSSAAIQAKELSDDERTNLLWINTGIGLVCAIIAASSAPLFVSLYGNEKVGPIVLVLSSLFVVSAFNTQFWANLSRSLRFNALAVTGVTAQAVAVATSITMAVLGFGYWSIVGQQAALVITTCVMNVLQSGWWPGRYRRSVSVRRFFRFGGGVLGVQLLGYATNNVDNIALGAVWGAQPVGLYSRAFQLMMVPMQQINDTMARVTLPVLSRVHEDQRTYVRYVQGSQLIGCYFLATCFAMAAGMAHPLVLTLFGKPWEAVTPIFIAIAIGGMFRGIGQVSYWMFLSRGKTGEQLRLFLVTGPLMIVMLIAGLPWGPIGVAIGHSVGHLTYWLLSLWRAGKVVGVPRAPLFWQATRSIFVVSGPAGLAAAAGQLIVHTPLAQIGLGLAFTAAYLLIITRLLPTEHRNVMMILDRLGIRRRLRRSSATDPTHETSPGGSLVLLDSQPPEATQESNTSSSFALSMYPQDEVLGDRRPSGTYPGSQQDAHSPGTKRQAHNRPNER</sequence>
<evidence type="ECO:0000313" key="9">
    <source>
        <dbReference type="EMBL" id="MFC6713182.1"/>
    </source>
</evidence>
<dbReference type="Pfam" id="PF13440">
    <property type="entry name" value="Polysacc_synt_3"/>
    <property type="match status" value="1"/>
</dbReference>
<dbReference type="Proteomes" id="UP001596356">
    <property type="component" value="Unassembled WGS sequence"/>
</dbReference>
<accession>A0ABW2AQ42</accession>
<dbReference type="EMBL" id="JBHSWJ010000002">
    <property type="protein sequence ID" value="MFC6713182.1"/>
    <property type="molecule type" value="Genomic_DNA"/>
</dbReference>
<feature type="compositionally biased region" description="Polar residues" evidence="7">
    <location>
        <begin position="484"/>
        <end position="496"/>
    </location>
</feature>
<keyword evidence="5 8" id="KW-1133">Transmembrane helix</keyword>
<keyword evidence="10" id="KW-1185">Reference proteome</keyword>
<feature type="transmembrane region" description="Helical" evidence="8">
    <location>
        <begin position="176"/>
        <end position="195"/>
    </location>
</feature>
<dbReference type="CDD" id="cd13127">
    <property type="entry name" value="MATE_tuaB_like"/>
    <property type="match status" value="1"/>
</dbReference>
<feature type="transmembrane region" description="Helical" evidence="8">
    <location>
        <begin position="442"/>
        <end position="461"/>
    </location>
</feature>
<evidence type="ECO:0000256" key="1">
    <source>
        <dbReference type="ARBA" id="ARBA00004651"/>
    </source>
</evidence>
<evidence type="ECO:0000256" key="2">
    <source>
        <dbReference type="ARBA" id="ARBA00007430"/>
    </source>
</evidence>
<feature type="compositionally biased region" description="Polar residues" evidence="7">
    <location>
        <begin position="507"/>
        <end position="520"/>
    </location>
</feature>
<evidence type="ECO:0000256" key="4">
    <source>
        <dbReference type="ARBA" id="ARBA00022692"/>
    </source>
</evidence>
<comment type="subcellular location">
    <subcellularLocation>
        <location evidence="1">Cell membrane</location>
        <topology evidence="1">Multi-pass membrane protein</topology>
    </subcellularLocation>
</comment>
<keyword evidence="6 8" id="KW-0472">Membrane</keyword>
<keyword evidence="3" id="KW-1003">Cell membrane</keyword>
<feature type="transmembrane region" description="Helical" evidence="8">
    <location>
        <begin position="292"/>
        <end position="314"/>
    </location>
</feature>
<evidence type="ECO:0000256" key="5">
    <source>
        <dbReference type="ARBA" id="ARBA00022989"/>
    </source>
</evidence>
<comment type="caution">
    <text evidence="9">The sequence shown here is derived from an EMBL/GenBank/DDBJ whole genome shotgun (WGS) entry which is preliminary data.</text>
</comment>
<name>A0ABW2AQ42_9MICO</name>
<dbReference type="RefSeq" id="WP_377820760.1">
    <property type="nucleotide sequence ID" value="NZ_JBHSWJ010000002.1"/>
</dbReference>
<dbReference type="PANTHER" id="PTHR30250">
    <property type="entry name" value="PST FAMILY PREDICTED COLANIC ACID TRANSPORTER"/>
    <property type="match status" value="1"/>
</dbReference>
<organism evidence="9 10">
    <name type="scientific">Branchiibius cervicis</name>
    <dbReference type="NCBI Taxonomy" id="908252"/>
    <lineage>
        <taxon>Bacteria</taxon>
        <taxon>Bacillati</taxon>
        <taxon>Actinomycetota</taxon>
        <taxon>Actinomycetes</taxon>
        <taxon>Micrococcales</taxon>
        <taxon>Dermacoccaceae</taxon>
        <taxon>Branchiibius</taxon>
    </lineage>
</organism>
<feature type="transmembrane region" description="Helical" evidence="8">
    <location>
        <begin position="111"/>
        <end position="131"/>
    </location>
</feature>
<feature type="transmembrane region" description="Helical" evidence="8">
    <location>
        <begin position="381"/>
        <end position="397"/>
    </location>
</feature>
<gene>
    <name evidence="9" type="ORF">ACFQBT_04680</name>
</gene>
<proteinExistence type="inferred from homology"/>
<feature type="transmembrane region" description="Helical" evidence="8">
    <location>
        <begin position="143"/>
        <end position="170"/>
    </location>
</feature>
<protein>
    <submittedName>
        <fullName evidence="9">Lipopolysaccharide biosynthesis protein</fullName>
    </submittedName>
</protein>
<evidence type="ECO:0000256" key="7">
    <source>
        <dbReference type="SAM" id="MobiDB-lite"/>
    </source>
</evidence>
<feature type="transmembrane region" description="Helical" evidence="8">
    <location>
        <begin position="320"/>
        <end position="345"/>
    </location>
</feature>
<comment type="similarity">
    <text evidence="2">Belongs to the polysaccharide synthase family.</text>
</comment>
<evidence type="ECO:0000256" key="8">
    <source>
        <dbReference type="SAM" id="Phobius"/>
    </source>
</evidence>
<feature type="transmembrane region" description="Helical" evidence="8">
    <location>
        <begin position="418"/>
        <end position="436"/>
    </location>
</feature>
<evidence type="ECO:0000256" key="3">
    <source>
        <dbReference type="ARBA" id="ARBA00022475"/>
    </source>
</evidence>
<evidence type="ECO:0000256" key="6">
    <source>
        <dbReference type="ARBA" id="ARBA00023136"/>
    </source>
</evidence>
<evidence type="ECO:0000313" key="10">
    <source>
        <dbReference type="Proteomes" id="UP001596356"/>
    </source>
</evidence>
<dbReference type="PANTHER" id="PTHR30250:SF10">
    <property type="entry name" value="LIPOPOLYSACCHARIDE BIOSYNTHESIS PROTEIN WZXC"/>
    <property type="match status" value="1"/>
</dbReference>
<feature type="transmembrane region" description="Helical" evidence="8">
    <location>
        <begin position="81"/>
        <end position="105"/>
    </location>
</feature>
<reference evidence="10" key="1">
    <citation type="journal article" date="2019" name="Int. J. Syst. Evol. Microbiol.">
        <title>The Global Catalogue of Microorganisms (GCM) 10K type strain sequencing project: providing services to taxonomists for standard genome sequencing and annotation.</title>
        <authorList>
            <consortium name="The Broad Institute Genomics Platform"/>
            <consortium name="The Broad Institute Genome Sequencing Center for Infectious Disease"/>
            <person name="Wu L."/>
            <person name="Ma J."/>
        </authorList>
    </citation>
    <scope>NUCLEOTIDE SEQUENCE [LARGE SCALE GENOMIC DNA]</scope>
    <source>
        <strain evidence="10">NBRC 106593</strain>
    </source>
</reference>
<keyword evidence="4 8" id="KW-0812">Transmembrane</keyword>
<feature type="transmembrane region" description="Helical" evidence="8">
    <location>
        <begin position="357"/>
        <end position="375"/>
    </location>
</feature>